<feature type="domain" description="TsaA-like" evidence="1">
    <location>
        <begin position="7"/>
        <end position="80"/>
    </location>
</feature>
<keyword evidence="3" id="KW-1185">Reference proteome</keyword>
<dbReference type="EMBL" id="AP024086">
    <property type="protein sequence ID" value="BCL62694.1"/>
    <property type="molecule type" value="Genomic_DNA"/>
</dbReference>
<organism evidence="2 3">
    <name type="scientific">Desulfomarina profundi</name>
    <dbReference type="NCBI Taxonomy" id="2772557"/>
    <lineage>
        <taxon>Bacteria</taxon>
        <taxon>Pseudomonadati</taxon>
        <taxon>Thermodesulfobacteriota</taxon>
        <taxon>Desulfobulbia</taxon>
        <taxon>Desulfobulbales</taxon>
        <taxon>Desulfobulbaceae</taxon>
        <taxon>Desulfomarina</taxon>
    </lineage>
</organism>
<dbReference type="Proteomes" id="UP000826725">
    <property type="component" value="Chromosome"/>
</dbReference>
<dbReference type="PROSITE" id="PS51668">
    <property type="entry name" value="TSAA_2"/>
    <property type="match status" value="1"/>
</dbReference>
<dbReference type="KEGG" id="dbk:DGMP_33870"/>
<evidence type="ECO:0000313" key="2">
    <source>
        <dbReference type="EMBL" id="BCL62694.1"/>
    </source>
</evidence>
<dbReference type="InterPro" id="IPR040372">
    <property type="entry name" value="YaeB-like"/>
</dbReference>
<sequence length="80" mass="9241">MDVQFTVKRVGVVHSCLKEKFGIPRQPGMAPSVTASLELLPPFDREEMVRELENFSHVWVQFYFHRAVDEGWKVTVRPPG</sequence>
<dbReference type="InterPro" id="IPR023370">
    <property type="entry name" value="TrmO-like_N"/>
</dbReference>
<dbReference type="AlphaFoldDB" id="A0A8D5FW15"/>
<name>A0A8D5FW15_9BACT</name>
<proteinExistence type="predicted"/>
<dbReference type="PANTHER" id="PTHR12818:SF0">
    <property type="entry name" value="TRNA (ADENINE(37)-N6)-METHYLTRANSFERASE"/>
    <property type="match status" value="1"/>
</dbReference>
<protein>
    <recommendedName>
        <fullName evidence="1">TsaA-like domain-containing protein</fullName>
    </recommendedName>
</protein>
<evidence type="ECO:0000313" key="3">
    <source>
        <dbReference type="Proteomes" id="UP000826725"/>
    </source>
</evidence>
<dbReference type="PANTHER" id="PTHR12818">
    <property type="entry name" value="TRNA (ADENINE(37)-N6)-METHYLTRANSFERASE"/>
    <property type="match status" value="1"/>
</dbReference>
<gene>
    <name evidence="2" type="ORF">DGMP_33870</name>
</gene>
<reference evidence="2" key="1">
    <citation type="submission" date="2020-09" db="EMBL/GenBank/DDBJ databases">
        <title>Desulfogranum mesoprofundum gen. nov., sp. nov., a novel mesophilic, sulfate-reducing chemolithoautotroph isolated from a deep-sea hydrothermal vent chimney in the Suiyo Seamount.</title>
        <authorList>
            <person name="Hashimoto Y."/>
            <person name="Nakagawa S."/>
        </authorList>
    </citation>
    <scope>NUCLEOTIDE SEQUENCE</scope>
    <source>
        <strain evidence="2">KT2</strain>
    </source>
</reference>
<accession>A0A8D5FW15</accession>
<evidence type="ECO:0000259" key="1">
    <source>
        <dbReference type="PROSITE" id="PS51668"/>
    </source>
</evidence>
<dbReference type="Pfam" id="PF01980">
    <property type="entry name" value="TrmO_N"/>
    <property type="match status" value="1"/>
</dbReference>